<dbReference type="AlphaFoldDB" id="A0AAU3I2H5"/>
<gene>
    <name evidence="2" type="ORF">OG699_24545</name>
</gene>
<name>A0AAU3I2H5_9ACTN</name>
<sequence>MELPTIMEILRHTRIGPTRYIKSRSYLGKAPRRTGDTFAPAPRNLRGARG</sequence>
<proteinExistence type="predicted"/>
<evidence type="ECO:0008006" key="3">
    <source>
        <dbReference type="Google" id="ProtNLM"/>
    </source>
</evidence>
<accession>A0AAU3I2H5</accession>
<protein>
    <recommendedName>
        <fullName evidence="3">Transposase</fullName>
    </recommendedName>
</protein>
<dbReference type="EMBL" id="CP109546">
    <property type="protein sequence ID" value="WTZ10867.1"/>
    <property type="molecule type" value="Genomic_DNA"/>
</dbReference>
<reference evidence="2" key="1">
    <citation type="submission" date="2022-10" db="EMBL/GenBank/DDBJ databases">
        <title>The complete genomes of actinobacterial strains from the NBC collection.</title>
        <authorList>
            <person name="Joergensen T.S."/>
            <person name="Alvarez Arevalo M."/>
            <person name="Sterndorff E.B."/>
            <person name="Faurdal D."/>
            <person name="Vuksanovic O."/>
            <person name="Mourched A.-S."/>
            <person name="Charusanti P."/>
            <person name="Shaw S."/>
            <person name="Blin K."/>
            <person name="Weber T."/>
        </authorList>
    </citation>
    <scope>NUCLEOTIDE SEQUENCE</scope>
    <source>
        <strain evidence="2">NBC_01393</strain>
    </source>
</reference>
<evidence type="ECO:0000313" key="2">
    <source>
        <dbReference type="EMBL" id="WTZ10867.1"/>
    </source>
</evidence>
<evidence type="ECO:0000256" key="1">
    <source>
        <dbReference type="SAM" id="MobiDB-lite"/>
    </source>
</evidence>
<organism evidence="2">
    <name type="scientific">Streptomyces sp. NBC_01393</name>
    <dbReference type="NCBI Taxonomy" id="2903851"/>
    <lineage>
        <taxon>Bacteria</taxon>
        <taxon>Bacillati</taxon>
        <taxon>Actinomycetota</taxon>
        <taxon>Actinomycetes</taxon>
        <taxon>Kitasatosporales</taxon>
        <taxon>Streptomycetaceae</taxon>
        <taxon>Streptomyces</taxon>
    </lineage>
</organism>
<feature type="region of interest" description="Disordered" evidence="1">
    <location>
        <begin position="26"/>
        <end position="50"/>
    </location>
</feature>